<dbReference type="Pfam" id="PF01370">
    <property type="entry name" value="Epimerase"/>
    <property type="match status" value="1"/>
</dbReference>
<dbReference type="Proteomes" id="UP000003157">
    <property type="component" value="Unassembled WGS sequence"/>
</dbReference>
<dbReference type="Gene3D" id="3.40.50.720">
    <property type="entry name" value="NAD(P)-binding Rossmann-like Domain"/>
    <property type="match status" value="1"/>
</dbReference>
<evidence type="ECO:0000256" key="1">
    <source>
        <dbReference type="ARBA" id="ARBA00007637"/>
    </source>
</evidence>
<dbReference type="RefSeq" id="WP_008788495.1">
    <property type="nucleotide sequence ID" value="NZ_AKCB01000003.1"/>
</dbReference>
<dbReference type="STRING" id="100884.GCA_000269565_03228"/>
<dbReference type="HOGENOM" id="CLU_007383_6_7_9"/>
<comment type="caution">
    <text evidence="3">The sequence shown here is derived from an EMBL/GenBank/DDBJ whole genome shotgun (WGS) entry which is preliminary data.</text>
</comment>
<dbReference type="GeneID" id="78231013"/>
<dbReference type="InterPro" id="IPR036291">
    <property type="entry name" value="NAD(P)-bd_dom_sf"/>
</dbReference>
<evidence type="ECO:0000259" key="2">
    <source>
        <dbReference type="Pfam" id="PF01370"/>
    </source>
</evidence>
<reference evidence="3 4" key="1">
    <citation type="submission" date="2010-12" db="EMBL/GenBank/DDBJ databases">
        <title>The Genome Sequence of Coprobacillus sp. strain 29_1.</title>
        <authorList>
            <consortium name="The Broad Institute Genome Sequencing Platform"/>
            <person name="Earl A."/>
            <person name="Ward D."/>
            <person name="Feldgarden M."/>
            <person name="Gevers D."/>
            <person name="Daigneault M."/>
            <person name="Sibley C.D."/>
            <person name="White A."/>
            <person name="Strauss J."/>
            <person name="Allen-Vercoe E."/>
            <person name="Young S.K."/>
            <person name="Zeng Q."/>
            <person name="Gargeya S."/>
            <person name="Fitzgerald M."/>
            <person name="Haas B."/>
            <person name="Abouelleil A."/>
            <person name="Alvarado L."/>
            <person name="Arachchi H.M."/>
            <person name="Berlin A."/>
            <person name="Brown A."/>
            <person name="Chapman S.B."/>
            <person name="Chen Z."/>
            <person name="Dunbar C."/>
            <person name="Freedman E."/>
            <person name="Gearin G."/>
            <person name="Gellesch M."/>
            <person name="Goldberg J."/>
            <person name="Griggs A."/>
            <person name="Gujja S."/>
            <person name="Heilman E."/>
            <person name="Heiman D."/>
            <person name="Howarth C."/>
            <person name="Larson L."/>
            <person name="Lui A."/>
            <person name="MacDonald P.J.P."/>
            <person name="Mehta T."/>
            <person name="Montmayeur A."/>
            <person name="Murphy C."/>
            <person name="Neiman D."/>
            <person name="Pearson M."/>
            <person name="Priest M."/>
            <person name="Roberts A."/>
            <person name="Saif S."/>
            <person name="Shea T."/>
            <person name="Shenoy N."/>
            <person name="Sisk P."/>
            <person name="Stolte C."/>
            <person name="Sykes S."/>
            <person name="White J."/>
            <person name="Yandava C."/>
            <person name="Nusbaum C."/>
            <person name="Birren B."/>
        </authorList>
    </citation>
    <scope>NUCLEOTIDE SEQUENCE [LARGE SCALE GENOMIC DNA]</scope>
    <source>
        <strain evidence="3 4">29_1</strain>
    </source>
</reference>
<accession>E7G9E1</accession>
<dbReference type="SUPFAM" id="SSF51735">
    <property type="entry name" value="NAD(P)-binding Rossmann-fold domains"/>
    <property type="match status" value="1"/>
</dbReference>
<feature type="domain" description="NAD-dependent epimerase/dehydratase" evidence="2">
    <location>
        <begin position="4"/>
        <end position="204"/>
    </location>
</feature>
<protein>
    <submittedName>
        <fullName evidence="3">NAD-dependent epimerase/dehydratase</fullName>
    </submittedName>
</protein>
<dbReference type="InterPro" id="IPR001509">
    <property type="entry name" value="Epimerase_deHydtase"/>
</dbReference>
<dbReference type="OrthoDB" id="9808602at2"/>
<dbReference type="PANTHER" id="PTHR43000">
    <property type="entry name" value="DTDP-D-GLUCOSE 4,6-DEHYDRATASE-RELATED"/>
    <property type="match status" value="1"/>
</dbReference>
<sequence length="287" mass="33513">MKKILITGKDSYIGTNFKKYLEQYSDEYYVEELDVRNKSWKEFDFSQFDVVYHVAGIAHSTPDESQREFYYKVNTDLTYEVALKAKQEHVKQFIFMSSIIVYGSGTIGEDRIITKDTPLTPDNFYGDSKKQAEIKIKPLEDENFKMVIVRPPMIYGPGSRGNYPLLAKFAKKTPIFPTLENKRSMLFLGNLMEFIKLMIDNEETGIFLPQNEEYVSSKELIKEIAKIHHHKIWFTGLFNPIIKLFNKQVYVNKVFGNLMIDKELSNYKDNYCKFSIDKSVEVTEVLS</sequence>
<dbReference type="AlphaFoldDB" id="E7G9E1"/>
<dbReference type="eggNOG" id="COG0451">
    <property type="taxonomic scope" value="Bacteria"/>
</dbReference>
<name>E7G9E1_9FIRM</name>
<comment type="similarity">
    <text evidence="1">Belongs to the NAD(P)-dependent epimerase/dehydratase family.</text>
</comment>
<evidence type="ECO:0000313" key="4">
    <source>
        <dbReference type="Proteomes" id="UP000003157"/>
    </source>
</evidence>
<keyword evidence="4" id="KW-1185">Reference proteome</keyword>
<gene>
    <name evidence="3" type="ORF">HMPREF9488_01379</name>
</gene>
<proteinExistence type="inferred from homology"/>
<organism evidence="3 4">
    <name type="scientific">Coprobacillus cateniformis</name>
    <dbReference type="NCBI Taxonomy" id="100884"/>
    <lineage>
        <taxon>Bacteria</taxon>
        <taxon>Bacillati</taxon>
        <taxon>Bacillota</taxon>
        <taxon>Erysipelotrichia</taxon>
        <taxon>Erysipelotrichales</taxon>
        <taxon>Coprobacillaceae</taxon>
        <taxon>Coprobacillus</taxon>
    </lineage>
</organism>
<evidence type="ECO:0000313" key="3">
    <source>
        <dbReference type="EMBL" id="EFW05235.1"/>
    </source>
</evidence>
<dbReference type="EMBL" id="ADKX01000026">
    <property type="protein sequence ID" value="EFW05235.1"/>
    <property type="molecule type" value="Genomic_DNA"/>
</dbReference>